<reference evidence="2" key="2">
    <citation type="submission" date="2020-10" db="UniProtKB">
        <authorList>
            <consortium name="WormBaseParasite"/>
        </authorList>
    </citation>
    <scope>IDENTIFICATION</scope>
</reference>
<reference evidence="1" key="1">
    <citation type="journal article" date="2013" name="Genetics">
        <title>The draft genome and transcriptome of Panagrellus redivivus are shaped by the harsh demands of a free-living lifestyle.</title>
        <authorList>
            <person name="Srinivasan J."/>
            <person name="Dillman A.R."/>
            <person name="Macchietto M.G."/>
            <person name="Heikkinen L."/>
            <person name="Lakso M."/>
            <person name="Fracchia K.M."/>
            <person name="Antoshechkin I."/>
            <person name="Mortazavi A."/>
            <person name="Wong G."/>
            <person name="Sternberg P.W."/>
        </authorList>
    </citation>
    <scope>NUCLEOTIDE SEQUENCE [LARGE SCALE GENOMIC DNA]</scope>
    <source>
        <strain evidence="1">MT8872</strain>
    </source>
</reference>
<organism evidence="1 2">
    <name type="scientific">Panagrellus redivivus</name>
    <name type="common">Microworm</name>
    <dbReference type="NCBI Taxonomy" id="6233"/>
    <lineage>
        <taxon>Eukaryota</taxon>
        <taxon>Metazoa</taxon>
        <taxon>Ecdysozoa</taxon>
        <taxon>Nematoda</taxon>
        <taxon>Chromadorea</taxon>
        <taxon>Rhabditida</taxon>
        <taxon>Tylenchina</taxon>
        <taxon>Panagrolaimomorpha</taxon>
        <taxon>Panagrolaimoidea</taxon>
        <taxon>Panagrolaimidae</taxon>
        <taxon>Panagrellus</taxon>
    </lineage>
</organism>
<sequence>MTATLLIHALFKVTLFKHNKQNHVTAGVKDHDGNLALGWSVADAETRNRSCRRFGVMWLIIVVSMMNV</sequence>
<protein>
    <submittedName>
        <fullName evidence="2">DOMON domain-containing protein</fullName>
    </submittedName>
</protein>
<name>A0A7E4VAM5_PANRE</name>
<dbReference type="AlphaFoldDB" id="A0A7E4VAM5"/>
<evidence type="ECO:0000313" key="1">
    <source>
        <dbReference type="Proteomes" id="UP000492821"/>
    </source>
</evidence>
<accession>A0A7E4VAM5</accession>
<proteinExistence type="predicted"/>
<dbReference type="WBParaSite" id="Pan_g1868.t1">
    <property type="protein sequence ID" value="Pan_g1868.t1"/>
    <property type="gene ID" value="Pan_g1868"/>
</dbReference>
<dbReference type="Proteomes" id="UP000492821">
    <property type="component" value="Unassembled WGS sequence"/>
</dbReference>
<evidence type="ECO:0000313" key="2">
    <source>
        <dbReference type="WBParaSite" id="Pan_g1868.t1"/>
    </source>
</evidence>
<keyword evidence="1" id="KW-1185">Reference proteome</keyword>